<dbReference type="OrthoDB" id="959664at2"/>
<dbReference type="AlphaFoldDB" id="A0A327VI45"/>
<accession>A0A327VI45</accession>
<protein>
    <submittedName>
        <fullName evidence="1">Uncharacterized protein</fullName>
    </submittedName>
</protein>
<keyword evidence="2" id="KW-1185">Reference proteome</keyword>
<evidence type="ECO:0000313" key="1">
    <source>
        <dbReference type="EMBL" id="RAJ73752.1"/>
    </source>
</evidence>
<organism evidence="1 2">
    <name type="scientific">Chitinophaga dinghuensis</name>
    <dbReference type="NCBI Taxonomy" id="1539050"/>
    <lineage>
        <taxon>Bacteria</taxon>
        <taxon>Pseudomonadati</taxon>
        <taxon>Bacteroidota</taxon>
        <taxon>Chitinophagia</taxon>
        <taxon>Chitinophagales</taxon>
        <taxon>Chitinophagaceae</taxon>
        <taxon>Chitinophaga</taxon>
    </lineage>
</organism>
<proteinExistence type="predicted"/>
<dbReference type="Proteomes" id="UP000249819">
    <property type="component" value="Unassembled WGS sequence"/>
</dbReference>
<gene>
    <name evidence="1" type="ORF">CLV59_11293</name>
</gene>
<dbReference type="RefSeq" id="WP_111595383.1">
    <property type="nucleotide sequence ID" value="NZ_QLMA01000012.1"/>
</dbReference>
<sequence>MEKKLESSEHGGYLKYCDTGAFHITLYFGMIKKKGQVIFQYQGVDKNMITLDGADRDRLKNVIDIVKYLSR</sequence>
<dbReference type="EMBL" id="QLMA01000012">
    <property type="protein sequence ID" value="RAJ73752.1"/>
    <property type="molecule type" value="Genomic_DNA"/>
</dbReference>
<evidence type="ECO:0000313" key="2">
    <source>
        <dbReference type="Proteomes" id="UP000249819"/>
    </source>
</evidence>
<reference evidence="1 2" key="1">
    <citation type="submission" date="2018-06" db="EMBL/GenBank/DDBJ databases">
        <title>Genomic Encyclopedia of Archaeal and Bacterial Type Strains, Phase II (KMG-II): from individual species to whole genera.</title>
        <authorList>
            <person name="Goeker M."/>
        </authorList>
    </citation>
    <scope>NUCLEOTIDE SEQUENCE [LARGE SCALE GENOMIC DNA]</scope>
    <source>
        <strain evidence="1 2">DSM 29821</strain>
    </source>
</reference>
<comment type="caution">
    <text evidence="1">The sequence shown here is derived from an EMBL/GenBank/DDBJ whole genome shotgun (WGS) entry which is preliminary data.</text>
</comment>
<name>A0A327VI45_9BACT</name>